<dbReference type="AlphaFoldDB" id="T1H501"/>
<reference evidence="1" key="2">
    <citation type="submission" date="2015-06" db="UniProtKB">
        <authorList>
            <consortium name="EnsemblMetazoa"/>
        </authorList>
    </citation>
    <scope>IDENTIFICATION</scope>
</reference>
<dbReference type="EnsemblMetazoa" id="MESCA011374-RA">
    <property type="protein sequence ID" value="MESCA011374-PA"/>
    <property type="gene ID" value="MESCA011374"/>
</dbReference>
<dbReference type="EMBL" id="CAQQ02126395">
    <property type="status" value="NOT_ANNOTATED_CDS"/>
    <property type="molecule type" value="Genomic_DNA"/>
</dbReference>
<name>T1H501_MEGSC</name>
<evidence type="ECO:0000313" key="2">
    <source>
        <dbReference type="Proteomes" id="UP000015102"/>
    </source>
</evidence>
<organism evidence="1 2">
    <name type="scientific">Megaselia scalaris</name>
    <name type="common">Humpbacked fly</name>
    <name type="synonym">Phora scalaris</name>
    <dbReference type="NCBI Taxonomy" id="36166"/>
    <lineage>
        <taxon>Eukaryota</taxon>
        <taxon>Metazoa</taxon>
        <taxon>Ecdysozoa</taxon>
        <taxon>Arthropoda</taxon>
        <taxon>Hexapoda</taxon>
        <taxon>Insecta</taxon>
        <taxon>Pterygota</taxon>
        <taxon>Neoptera</taxon>
        <taxon>Endopterygota</taxon>
        <taxon>Diptera</taxon>
        <taxon>Brachycera</taxon>
        <taxon>Muscomorpha</taxon>
        <taxon>Platypezoidea</taxon>
        <taxon>Phoridae</taxon>
        <taxon>Megaseliini</taxon>
        <taxon>Megaselia</taxon>
    </lineage>
</organism>
<proteinExistence type="predicted"/>
<reference evidence="2" key="1">
    <citation type="submission" date="2013-02" db="EMBL/GenBank/DDBJ databases">
        <authorList>
            <person name="Hughes D."/>
        </authorList>
    </citation>
    <scope>NUCLEOTIDE SEQUENCE</scope>
    <source>
        <strain>Durham</strain>
        <strain evidence="2">NC isolate 2 -- Noor lab</strain>
    </source>
</reference>
<dbReference type="HOGENOM" id="CLU_2645107_0_0_1"/>
<evidence type="ECO:0000313" key="1">
    <source>
        <dbReference type="EnsemblMetazoa" id="MESCA011374-PA"/>
    </source>
</evidence>
<sequence>MNFRMIPSRKNRLFFAKKGVAPAKTFARRRKACEKYSARGQLKDFYQQRITITFQVLAAFDMYFRSTGLFLIFRKNF</sequence>
<keyword evidence="2" id="KW-1185">Reference proteome</keyword>
<accession>T1H501</accession>
<dbReference type="Proteomes" id="UP000015102">
    <property type="component" value="Unassembled WGS sequence"/>
</dbReference>
<protein>
    <submittedName>
        <fullName evidence="1">Uncharacterized protein</fullName>
    </submittedName>
</protein>